<proteinExistence type="predicted"/>
<organism evidence="1 2">
    <name type="scientific">candidate division WS6 bacterium OLB20</name>
    <dbReference type="NCBI Taxonomy" id="1617426"/>
    <lineage>
        <taxon>Bacteria</taxon>
        <taxon>Candidatus Dojkabacteria</taxon>
    </lineage>
</organism>
<dbReference type="SUPFAM" id="SSF56784">
    <property type="entry name" value="HAD-like"/>
    <property type="match status" value="1"/>
</dbReference>
<reference evidence="1 2" key="1">
    <citation type="submission" date="2015-02" db="EMBL/GenBank/DDBJ databases">
        <title>Improved understanding of the partial-nitritation anammox process through 23 genomes representing the majority of the microbial community.</title>
        <authorList>
            <person name="Speth D.R."/>
            <person name="In T Zandt M."/>
            <person name="Guerrero Cruz S."/>
            <person name="Jetten M.S."/>
            <person name="Dutilh B.E."/>
        </authorList>
    </citation>
    <scope>NUCLEOTIDE SEQUENCE [LARGE SCALE GENOMIC DNA]</scope>
    <source>
        <strain evidence="1">OLB20</strain>
    </source>
</reference>
<sequence length="155" mass="16770">MIQCIVSDLSRVIVFPAEETAGSLNTLYRDRTSSGASFADVFTLNIPLLEVYRKLELPVIVFTSGISIPEDPYVKQQLSGIVDRIITAAEIGAAKDDAETYTKLADYLGYPAEAMLFIDDSPENCRAAGEAGLTAVVYTSVSDVSDALRSHQLSE</sequence>
<evidence type="ECO:0000313" key="2">
    <source>
        <dbReference type="Proteomes" id="UP000070457"/>
    </source>
</evidence>
<dbReference type="STRING" id="1617426.TR69_WS6001000475"/>
<dbReference type="PANTHER" id="PTHR43611:SF3">
    <property type="entry name" value="FLAVIN MONONUCLEOTIDE HYDROLASE 1, CHLOROPLATIC"/>
    <property type="match status" value="1"/>
</dbReference>
<dbReference type="NCBIfam" id="TIGR01509">
    <property type="entry name" value="HAD-SF-IA-v3"/>
    <property type="match status" value="1"/>
</dbReference>
<dbReference type="Gene3D" id="3.40.50.1000">
    <property type="entry name" value="HAD superfamily/HAD-like"/>
    <property type="match status" value="1"/>
</dbReference>
<dbReference type="EC" id="3.1.3.77" evidence="1"/>
<dbReference type="InterPro" id="IPR006439">
    <property type="entry name" value="HAD-SF_hydro_IA"/>
</dbReference>
<gene>
    <name evidence="1" type="primary">mtnC</name>
    <name evidence="1" type="ORF">TR69_WS6001000475</name>
</gene>
<evidence type="ECO:0000313" key="1">
    <source>
        <dbReference type="EMBL" id="KXK26471.1"/>
    </source>
</evidence>
<dbReference type="InterPro" id="IPR023214">
    <property type="entry name" value="HAD_sf"/>
</dbReference>
<dbReference type="Pfam" id="PF00702">
    <property type="entry name" value="Hydrolase"/>
    <property type="match status" value="1"/>
</dbReference>
<accession>A0A136LXU6</accession>
<dbReference type="Proteomes" id="UP000070457">
    <property type="component" value="Unassembled WGS sequence"/>
</dbReference>
<comment type="caution">
    <text evidence="1">The sequence shown here is derived from an EMBL/GenBank/DDBJ whole genome shotgun (WGS) entry which is preliminary data.</text>
</comment>
<dbReference type="InterPro" id="IPR036412">
    <property type="entry name" value="HAD-like_sf"/>
</dbReference>
<dbReference type="EMBL" id="JYNZ01000003">
    <property type="protein sequence ID" value="KXK26471.1"/>
    <property type="molecule type" value="Genomic_DNA"/>
</dbReference>
<protein>
    <submittedName>
        <fullName evidence="1">Enolase-phosphatase E1</fullName>
        <ecNumber evidence="1">3.1.3.77</ecNumber>
    </submittedName>
</protein>
<dbReference type="GO" id="GO:0043874">
    <property type="term" value="F:acireductone synthase activity"/>
    <property type="evidence" value="ECO:0007669"/>
    <property type="project" value="UniProtKB-EC"/>
</dbReference>
<keyword evidence="1" id="KW-0378">Hydrolase</keyword>
<name>A0A136LXU6_9BACT</name>
<dbReference type="AlphaFoldDB" id="A0A136LXU6"/>
<dbReference type="PANTHER" id="PTHR43611">
    <property type="entry name" value="ALPHA-D-GLUCOSE 1-PHOSPHATE PHOSPHATASE"/>
    <property type="match status" value="1"/>
</dbReference>